<sequence length="69" mass="7246">VFAPRSAFLLYLGGSCAYWRIFLDLPLWKNPQSRSTGRFGGNPGLPSTPGSSPGPCGLQLSIVPPVTAA</sequence>
<protein>
    <submittedName>
        <fullName evidence="2">Uncharacterized protein</fullName>
    </submittedName>
</protein>
<feature type="compositionally biased region" description="Low complexity" evidence="1">
    <location>
        <begin position="44"/>
        <end position="57"/>
    </location>
</feature>
<evidence type="ECO:0000313" key="3">
    <source>
        <dbReference type="Proteomes" id="UP000694380"/>
    </source>
</evidence>
<reference evidence="2" key="2">
    <citation type="submission" date="2025-09" db="UniProtKB">
        <authorList>
            <consortium name="Ensembl"/>
        </authorList>
    </citation>
    <scope>IDENTIFICATION</scope>
</reference>
<dbReference type="Ensembl" id="ENSCPBT00000014624.1">
    <property type="protein sequence ID" value="ENSCPBP00000012261.1"/>
    <property type="gene ID" value="ENSCPBG00000009280.1"/>
</dbReference>
<reference evidence="2" key="1">
    <citation type="submission" date="2025-08" db="UniProtKB">
        <authorList>
            <consortium name="Ensembl"/>
        </authorList>
    </citation>
    <scope>IDENTIFICATION</scope>
</reference>
<keyword evidence="3" id="KW-1185">Reference proteome</keyword>
<name>A0A8C3HA30_CHRPI</name>
<organism evidence="2 3">
    <name type="scientific">Chrysemys picta bellii</name>
    <name type="common">Western painted turtle</name>
    <name type="synonym">Emys bellii</name>
    <dbReference type="NCBI Taxonomy" id="8478"/>
    <lineage>
        <taxon>Eukaryota</taxon>
        <taxon>Metazoa</taxon>
        <taxon>Chordata</taxon>
        <taxon>Craniata</taxon>
        <taxon>Vertebrata</taxon>
        <taxon>Euteleostomi</taxon>
        <taxon>Archelosauria</taxon>
        <taxon>Testudinata</taxon>
        <taxon>Testudines</taxon>
        <taxon>Cryptodira</taxon>
        <taxon>Durocryptodira</taxon>
        <taxon>Testudinoidea</taxon>
        <taxon>Emydidae</taxon>
        <taxon>Chrysemys</taxon>
    </lineage>
</organism>
<dbReference type="Proteomes" id="UP000694380">
    <property type="component" value="Unplaced"/>
</dbReference>
<accession>A0A8C3HA30</accession>
<evidence type="ECO:0000313" key="2">
    <source>
        <dbReference type="Ensembl" id="ENSCPBP00000012261.1"/>
    </source>
</evidence>
<evidence type="ECO:0000256" key="1">
    <source>
        <dbReference type="SAM" id="MobiDB-lite"/>
    </source>
</evidence>
<proteinExistence type="predicted"/>
<feature type="region of interest" description="Disordered" evidence="1">
    <location>
        <begin position="36"/>
        <end position="57"/>
    </location>
</feature>
<dbReference type="AlphaFoldDB" id="A0A8C3HA30"/>